<proteinExistence type="inferred from homology"/>
<dbReference type="Gene3D" id="2.20.20.130">
    <property type="match status" value="1"/>
</dbReference>
<dbReference type="InterPro" id="IPR033985">
    <property type="entry name" value="SusD-like_N"/>
</dbReference>
<reference evidence="8 9" key="1">
    <citation type="submission" date="2020-01" db="EMBL/GenBank/DDBJ databases">
        <title>Genome analysis.</title>
        <authorList>
            <person name="Wu S."/>
            <person name="Wang G."/>
        </authorList>
    </citation>
    <scope>NUCLEOTIDE SEQUENCE [LARGE SCALE GENOMIC DNA]</scope>
    <source>
        <strain evidence="8 9">SYL130</strain>
    </source>
</reference>
<evidence type="ECO:0000256" key="4">
    <source>
        <dbReference type="ARBA" id="ARBA00023136"/>
    </source>
</evidence>
<keyword evidence="3" id="KW-0732">Signal</keyword>
<feature type="domain" description="SusD-like N-terminal" evidence="7">
    <location>
        <begin position="22"/>
        <end position="227"/>
    </location>
</feature>
<evidence type="ECO:0000256" key="3">
    <source>
        <dbReference type="ARBA" id="ARBA00022729"/>
    </source>
</evidence>
<evidence type="ECO:0000313" key="8">
    <source>
        <dbReference type="EMBL" id="NCI49686.1"/>
    </source>
</evidence>
<keyword evidence="5" id="KW-0998">Cell outer membrane</keyword>
<evidence type="ECO:0000256" key="2">
    <source>
        <dbReference type="ARBA" id="ARBA00006275"/>
    </source>
</evidence>
<evidence type="ECO:0000259" key="6">
    <source>
        <dbReference type="Pfam" id="PF07980"/>
    </source>
</evidence>
<accession>A0ABW9ZXV1</accession>
<dbReference type="Proteomes" id="UP000753802">
    <property type="component" value="Unassembled WGS sequence"/>
</dbReference>
<comment type="subcellular location">
    <subcellularLocation>
        <location evidence="1">Cell outer membrane</location>
    </subcellularLocation>
</comment>
<sequence>MRTIIIFAACFIVLSSCKKQEEWLDVKSNRSDVTPKTLKDLQALLDYPDYMNDFHPGGPLLGSDCYYVSYNTWQAEVTYAKNAYVWKADDFYAGSVNANDWSSPYVCVEYCNIVLEGLQKIARTPENQAAWDNCKGSALFYRAFAFFNLATTYAKPFKAASADTDLGIPLRLSADVNERSVRASVKETYSRITDDLKDASALLPAAALYQTRPTTFAAHALLARVCLSMEDYANAGLYADKALSGPYKLIDFNSLSTTASYSMPVYPNHPEVIFYAKGSTSAFNTLNGIVDSTLYRSYASNDLRKTMLYSSVPAFKGSYTGSLSIFNGLAINEQYLIRAEAAARAGNIVAAMQDLNTLLGKRWRNNTFSPLTAANANAALDMVIAERRKELPFTGTLRWIDLRRLNNDGRYAITLTRILNNQVYTLPPNDARYVLPIPDIEIRLSGIEQNVR</sequence>
<dbReference type="InterPro" id="IPR011990">
    <property type="entry name" value="TPR-like_helical_dom_sf"/>
</dbReference>
<protein>
    <submittedName>
        <fullName evidence="8">RagB/SusD family nutrient uptake outer membrane protein</fullName>
    </submittedName>
</protein>
<organism evidence="8 9">
    <name type="scientific">Sediminibacterium roseum</name>
    <dbReference type="NCBI Taxonomy" id="1978412"/>
    <lineage>
        <taxon>Bacteria</taxon>
        <taxon>Pseudomonadati</taxon>
        <taxon>Bacteroidota</taxon>
        <taxon>Chitinophagia</taxon>
        <taxon>Chitinophagales</taxon>
        <taxon>Chitinophagaceae</taxon>
        <taxon>Sediminibacterium</taxon>
    </lineage>
</organism>
<feature type="domain" description="RagB/SusD" evidence="6">
    <location>
        <begin position="333"/>
        <end position="447"/>
    </location>
</feature>
<evidence type="ECO:0000256" key="1">
    <source>
        <dbReference type="ARBA" id="ARBA00004442"/>
    </source>
</evidence>
<evidence type="ECO:0000313" key="9">
    <source>
        <dbReference type="Proteomes" id="UP000753802"/>
    </source>
</evidence>
<comment type="caution">
    <text evidence="8">The sequence shown here is derived from an EMBL/GenBank/DDBJ whole genome shotgun (WGS) entry which is preliminary data.</text>
</comment>
<dbReference type="RefSeq" id="WP_161817997.1">
    <property type="nucleotide sequence ID" value="NZ_JAACJS010000011.1"/>
</dbReference>
<evidence type="ECO:0000259" key="7">
    <source>
        <dbReference type="Pfam" id="PF14322"/>
    </source>
</evidence>
<dbReference type="PROSITE" id="PS51257">
    <property type="entry name" value="PROKAR_LIPOPROTEIN"/>
    <property type="match status" value="1"/>
</dbReference>
<evidence type="ECO:0000256" key="5">
    <source>
        <dbReference type="ARBA" id="ARBA00023237"/>
    </source>
</evidence>
<dbReference type="InterPro" id="IPR012944">
    <property type="entry name" value="SusD_RagB_dom"/>
</dbReference>
<dbReference type="Pfam" id="PF07980">
    <property type="entry name" value="SusD_RagB"/>
    <property type="match status" value="1"/>
</dbReference>
<dbReference type="Gene3D" id="1.25.40.900">
    <property type="match status" value="1"/>
</dbReference>
<comment type="similarity">
    <text evidence="2">Belongs to the SusD family.</text>
</comment>
<keyword evidence="9" id="KW-1185">Reference proteome</keyword>
<keyword evidence="4" id="KW-0472">Membrane</keyword>
<dbReference type="SUPFAM" id="SSF48452">
    <property type="entry name" value="TPR-like"/>
    <property type="match status" value="1"/>
</dbReference>
<dbReference type="EMBL" id="JAACJS010000011">
    <property type="protein sequence ID" value="NCI49686.1"/>
    <property type="molecule type" value="Genomic_DNA"/>
</dbReference>
<dbReference type="Gene3D" id="1.25.40.390">
    <property type="match status" value="1"/>
</dbReference>
<gene>
    <name evidence="8" type="ORF">GWC95_07120</name>
</gene>
<dbReference type="Pfam" id="PF14322">
    <property type="entry name" value="SusD-like_3"/>
    <property type="match status" value="1"/>
</dbReference>
<name>A0ABW9ZXV1_9BACT</name>